<feature type="region of interest" description="Disordered" evidence="2">
    <location>
        <begin position="395"/>
        <end position="425"/>
    </location>
</feature>
<feature type="region of interest" description="Disordered" evidence="2">
    <location>
        <begin position="894"/>
        <end position="967"/>
    </location>
</feature>
<gene>
    <name evidence="3" type="ORF">EZS28_002024</name>
</gene>
<organism evidence="3 4">
    <name type="scientific">Streblomastix strix</name>
    <dbReference type="NCBI Taxonomy" id="222440"/>
    <lineage>
        <taxon>Eukaryota</taxon>
        <taxon>Metamonada</taxon>
        <taxon>Preaxostyla</taxon>
        <taxon>Oxymonadida</taxon>
        <taxon>Streblomastigidae</taxon>
        <taxon>Streblomastix</taxon>
    </lineage>
</organism>
<feature type="region of interest" description="Disordered" evidence="2">
    <location>
        <begin position="1295"/>
        <end position="1314"/>
    </location>
</feature>
<feature type="compositionally biased region" description="Basic and acidic residues" evidence="2">
    <location>
        <begin position="2109"/>
        <end position="2147"/>
    </location>
</feature>
<accession>A0A5J4X5G5</accession>
<feature type="compositionally biased region" description="Acidic residues" evidence="2">
    <location>
        <begin position="2077"/>
        <end position="2108"/>
    </location>
</feature>
<dbReference type="GO" id="GO:0008380">
    <property type="term" value="P:RNA splicing"/>
    <property type="evidence" value="ECO:0007669"/>
    <property type="project" value="TreeGrafter"/>
</dbReference>
<feature type="compositionally biased region" description="Polar residues" evidence="2">
    <location>
        <begin position="658"/>
        <end position="706"/>
    </location>
</feature>
<feature type="compositionally biased region" description="Low complexity" evidence="2">
    <location>
        <begin position="926"/>
        <end position="944"/>
    </location>
</feature>
<feature type="compositionally biased region" description="Polar residues" evidence="2">
    <location>
        <begin position="1625"/>
        <end position="1646"/>
    </location>
</feature>
<feature type="compositionally biased region" description="Basic and acidic residues" evidence="2">
    <location>
        <begin position="2292"/>
        <end position="2309"/>
    </location>
</feature>
<proteinExistence type="predicted"/>
<feature type="region of interest" description="Disordered" evidence="2">
    <location>
        <begin position="1007"/>
        <end position="1061"/>
    </location>
</feature>
<dbReference type="GO" id="GO:0003723">
    <property type="term" value="F:RNA binding"/>
    <property type="evidence" value="ECO:0007669"/>
    <property type="project" value="TreeGrafter"/>
</dbReference>
<feature type="coiled-coil region" evidence="1">
    <location>
        <begin position="439"/>
        <end position="471"/>
    </location>
</feature>
<feature type="coiled-coil region" evidence="1">
    <location>
        <begin position="1267"/>
        <end position="1294"/>
    </location>
</feature>
<keyword evidence="1" id="KW-0175">Coiled coil</keyword>
<feature type="compositionally biased region" description="Low complexity" evidence="2">
    <location>
        <begin position="399"/>
        <end position="413"/>
    </location>
</feature>
<protein>
    <submittedName>
        <fullName evidence="3">Uncharacterized protein</fullName>
    </submittedName>
</protein>
<feature type="compositionally biased region" description="Polar residues" evidence="2">
    <location>
        <begin position="950"/>
        <end position="960"/>
    </location>
</feature>
<name>A0A5J4X5G5_9EUKA</name>
<feature type="compositionally biased region" description="Low complexity" evidence="2">
    <location>
        <begin position="707"/>
        <end position="726"/>
    </location>
</feature>
<feature type="region of interest" description="Disordered" evidence="2">
    <location>
        <begin position="1612"/>
        <end position="1763"/>
    </location>
</feature>
<reference evidence="3 4" key="1">
    <citation type="submission" date="2019-03" db="EMBL/GenBank/DDBJ databases">
        <title>Single cell metagenomics reveals metabolic interactions within the superorganism composed of flagellate Streblomastix strix and complex community of Bacteroidetes bacteria on its surface.</title>
        <authorList>
            <person name="Treitli S.C."/>
            <person name="Kolisko M."/>
            <person name="Husnik F."/>
            <person name="Keeling P."/>
            <person name="Hampl V."/>
        </authorList>
    </citation>
    <scope>NUCLEOTIDE SEQUENCE [LARGE SCALE GENOMIC DNA]</scope>
    <source>
        <strain evidence="3">ST1C</strain>
    </source>
</reference>
<feature type="compositionally biased region" description="Basic and acidic residues" evidence="2">
    <location>
        <begin position="2322"/>
        <end position="2496"/>
    </location>
</feature>
<evidence type="ECO:0000256" key="1">
    <source>
        <dbReference type="SAM" id="Coils"/>
    </source>
</evidence>
<feature type="compositionally biased region" description="Low complexity" evidence="2">
    <location>
        <begin position="750"/>
        <end position="766"/>
    </location>
</feature>
<feature type="compositionally biased region" description="Basic and acidic residues" evidence="2">
    <location>
        <begin position="2066"/>
        <end position="2076"/>
    </location>
</feature>
<dbReference type="GO" id="GO:0061574">
    <property type="term" value="C:ASAP complex"/>
    <property type="evidence" value="ECO:0007669"/>
    <property type="project" value="TreeGrafter"/>
</dbReference>
<feature type="compositionally biased region" description="Acidic residues" evidence="2">
    <location>
        <begin position="2507"/>
        <end position="2545"/>
    </location>
</feature>
<feature type="compositionally biased region" description="Polar residues" evidence="2">
    <location>
        <begin position="414"/>
        <end position="425"/>
    </location>
</feature>
<dbReference type="GO" id="GO:0071011">
    <property type="term" value="C:precatalytic spliceosome"/>
    <property type="evidence" value="ECO:0007669"/>
    <property type="project" value="TreeGrafter"/>
</dbReference>
<evidence type="ECO:0000313" key="4">
    <source>
        <dbReference type="Proteomes" id="UP000324800"/>
    </source>
</evidence>
<feature type="region of interest" description="Disordered" evidence="2">
    <location>
        <begin position="2066"/>
        <end position="2579"/>
    </location>
</feature>
<evidence type="ECO:0000256" key="2">
    <source>
        <dbReference type="SAM" id="MobiDB-lite"/>
    </source>
</evidence>
<feature type="region of interest" description="Disordered" evidence="2">
    <location>
        <begin position="658"/>
        <end position="768"/>
    </location>
</feature>
<dbReference type="PANTHER" id="PTHR46589:SF1">
    <property type="entry name" value="APOPTOTIC CHROMATIN CONDENSATION INDUCER IN THE NUCLEUS"/>
    <property type="match status" value="1"/>
</dbReference>
<feature type="compositionally biased region" description="Polar residues" evidence="2">
    <location>
        <begin position="894"/>
        <end position="906"/>
    </location>
</feature>
<dbReference type="Proteomes" id="UP000324800">
    <property type="component" value="Unassembled WGS sequence"/>
</dbReference>
<feature type="compositionally biased region" description="Polar residues" evidence="2">
    <location>
        <begin position="735"/>
        <end position="745"/>
    </location>
</feature>
<feature type="compositionally biased region" description="Basic and acidic residues" evidence="2">
    <location>
        <begin position="2221"/>
        <end position="2285"/>
    </location>
</feature>
<feature type="compositionally biased region" description="Acidic residues" evidence="2">
    <location>
        <begin position="2164"/>
        <end position="2203"/>
    </location>
</feature>
<feature type="compositionally biased region" description="Basic and acidic residues" evidence="2">
    <location>
        <begin position="1030"/>
        <end position="1040"/>
    </location>
</feature>
<feature type="compositionally biased region" description="Acidic residues" evidence="2">
    <location>
        <begin position="1707"/>
        <end position="1735"/>
    </location>
</feature>
<feature type="compositionally biased region" description="Basic and acidic residues" evidence="2">
    <location>
        <begin position="1672"/>
        <end position="1685"/>
    </location>
</feature>
<evidence type="ECO:0000313" key="3">
    <source>
        <dbReference type="EMBL" id="KAA6402451.1"/>
    </source>
</evidence>
<dbReference type="PANTHER" id="PTHR46589">
    <property type="entry name" value="APOPTOTIC CHROMATIN CONDENSATION INDUCER IN THE NUCLEUS"/>
    <property type="match status" value="1"/>
</dbReference>
<sequence length="2626" mass="299390">MFQCAEAQQRMDILIRMLQVACGMSNRDVYLLADREFLARIHANNVYAIIRIIVQNIKRKRDMQPNVAETAQLFLKRSLVYLLQEMTTERNITFFEEIAVFFPKDLQKFVLTNDERKPVQKIPSQLVDHLKLDKTQLLGMDIHLSLLGKLIKFKAFEFLNRYLEERVLRPDDGRDNAISLRRWVSYLKPVRTASMFLRADSLQSVKAVPADLLKLFCRCVDIETMLGSKVKQMKSYINLMETSLHNFPYDPYVASSLVEDFALQMAVRLIFVDGVSNSVLLQSRGMNNGRVGRRFQHQQSQYNQQQAQISKIQAQAMNREGIEILHIFARSIERIYLVGDPRRLDACAGALKKMESEIENIRAEVLAQRQAHEASLSADKELKLKQLRLEYKERQHNVQAKQDQAKQDQTQQTPQRLNNPDPITTENINSQQEAQLIPLRQAENNLRRDFNEKAKEEINKERINQRRHLRRRMLQIRQIIAHIQIEALSQDLSLSDHIISQNPSFFDEAFAAAQRVNQTDTVLQQNNLLPTPNIEENSDINFKQRHSYPHSFWGHNPLIIPSFSNSSQAAQLVSERASVGYQIPATPVLFTPLTSASIKLTEQSISLSAELERHNTIQSPNSPTFNQISGIYRQSDDSYTISHHTNALIYAPIASHPTVEQTRRQSTVQSEGNISDSGILSSPQGKNINSMGFNINNSPFSRYNQENSSISYPQPQISNIQSSSPFPLSPSPKPNQEQSPITTQHGYIGQTQQQNITSSQSVTSNTHQQLLEEQRPIITSLSFTPSLTSVAPPPLTAPHIHPLCIAPFTLSGASNSQSQQIIPQTPNTNQSFYNNQHQYNPKLPYISFPFAFSYSSGRENILLIQQTQSTIITPQYITHYNINNSRSPSLLQEITKQSSNQQTKPNTDIIDSEKKSSSQTAPSQDPSPSIPKTSPSSRPHSRSSLKLPISPSNTTAPSTAQISSSSQQSSSLSVIGSSSINNVAIPSLLAPQSSSAGDANTKITSNQLISPVPLGHIPTPIYSPSSKSSQDQDKQKKEGSESGNITQTPQFNQDSQNQQENGAINEQADIKDGRVLSDIQNLLTFPVSSILQQQQQQQQQVTQQQVHPKNQLPLQIVSLSPIFCSKFSPQLYSMPIFHSVLVQPYALNPLQFVSSLSKYSGGGSVGGGDCGASVAMRILRLLKNSFISDPSRTVAIHTLVVLERVSLVLSSKHQLEMECILLAEADKRAEKLEIADRLKEGKIYDQNEIMSNEYVLNETAQIFADEAKKITETAKSLIQKAEKATEDAKQAADVSQQLLTQQSNKNKKRNRNSLTEKTLTAIEATAASEQAIILQKQADSAADQARSAALLSVASAKAALVAASPSPIPNGLILLSFPPNITVQILHEASGAFGNASGFNMAHPVLFPIINVAQPTTLLTHSTELRDRNSLIKLCNFITKDLTEVCKVDLDIMLSIIRSSFRRGSINLSTGFEGNDVRARHSLISAACTFLQTNYQSSVTEEKVIDQNTQIQRSSVSSASSIVNAIRQLHEYRGFFFNNRDYGFIRDMCLNALLKIVMEWRYYQNSFLMDKPNTRIFLYKNRIRTQIAFPYDQIVNKQSSLIPSSEIGAAISARGGQTPKPPTPSAINSSRTPDPNKQINKTSSPFQRAKSPVHTQHNQKPLNQNQLVQDSKLNKDKQLNQKKNIDSQIEDDSSGGRSGGGGRDASGDDEEEEEEEDDDEEDESDINDDDHDDDAGSILYNDSDLSDQEEEQQAKEKGRSKLPSNIVVIRTNYEPGSTRGSKGGIRVVGHTPQQQALFQEGLAHLQAIITKARDVTASERNIGLFMKRMGDGIAVTQFAILSTRAITSYRQALQRKYESVEQEERTKELKKEREIREKNILSPQSRTKEKGGVIWWGRVWGESCEERADIIRRYSSIRAAKLKYDRFKQNNHDNNLTLLSLKNEQDQSDFEDEFDIRRRVPIDPRTIWSHPSPLSASKKRIRRILSEYGMIEVAIEKIRRLHQSVKKIFPSTYRNKQPLTHFQAVYASYTFQLEGSNFAHFSYEDHYKSRGTLLFRIAAELYGRSREERRREQIKEDDYDYFDDYNSEELDEEDESEEQEDEEEEETEDMKKKEDAEKMESQEIVKQKEKENNQQQDEQDKVAKVEVEKDEEQVHEEESSQESSNEESQDESNDEDEDDSKDDEESDSQDDDDDDDQDSEDNNSSESQKKQKGKNKNIEIGNKKSDQKQNLQEKQKNMKKHETEKVKVDQSVDKQKVKEKIGEKNKQILQLKSKDKEEKEVKDAKQTINTNKDNEKKQKENQKIQEIDKVNSIQQSEKQKKKVDQLNKSQDPKKNKEDIEKNQLKQKDQEKGKSKDDIKEKEENKDISKVKQSEIEKLKKQDEKPKNQAKIHERQYSNENEERKEEGKDIRKLKEKKKEEVIVKDKKKEQKVDEKKYQINQKEKELARKDGDKNKEREIRNIREKKEQKNNQKQNEKKNIDKDHRKSKEDGKDQQKVNKRKVRKEEESSEDESESESEEDESSDEDESESTDEDEDEDDSDENDESNSRDKRRRRKQREQMQKQQQKKNNKDQKKKDQQQELIAKLNIRKNFSISISFYVCFNNQSNNYVIFHSDTNIDINSITSE</sequence>
<feature type="compositionally biased region" description="Polar residues" evidence="2">
    <location>
        <begin position="1653"/>
        <end position="1671"/>
    </location>
</feature>
<dbReference type="InterPro" id="IPR052793">
    <property type="entry name" value="EJC-associated_protein"/>
</dbReference>
<comment type="caution">
    <text evidence="3">The sequence shown here is derived from an EMBL/GenBank/DDBJ whole genome shotgun (WGS) entry which is preliminary data.</text>
</comment>
<feature type="compositionally biased region" description="Basic and acidic residues" evidence="2">
    <location>
        <begin position="2569"/>
        <end position="2579"/>
    </location>
</feature>
<dbReference type="EMBL" id="SNRW01000232">
    <property type="protein sequence ID" value="KAA6402451.1"/>
    <property type="molecule type" value="Genomic_DNA"/>
</dbReference>
<feature type="compositionally biased region" description="Polar residues" evidence="2">
    <location>
        <begin position="1041"/>
        <end position="1061"/>
    </location>
</feature>